<feature type="transmembrane region" description="Helical" evidence="1">
    <location>
        <begin position="279"/>
        <end position="297"/>
    </location>
</feature>
<feature type="transmembrane region" description="Helical" evidence="1">
    <location>
        <begin position="12"/>
        <end position="45"/>
    </location>
</feature>
<protein>
    <submittedName>
        <fullName evidence="2">DUF2232 domain-containing protein</fullName>
    </submittedName>
</protein>
<evidence type="ECO:0000256" key="1">
    <source>
        <dbReference type="SAM" id="Phobius"/>
    </source>
</evidence>
<dbReference type="PANTHER" id="PTHR41324:SF1">
    <property type="entry name" value="DUF2232 DOMAIN-CONTAINING PROTEIN"/>
    <property type="match status" value="1"/>
</dbReference>
<comment type="caution">
    <text evidence="2">The sequence shown here is derived from an EMBL/GenBank/DDBJ whole genome shotgun (WGS) entry which is preliminary data.</text>
</comment>
<proteinExistence type="predicted"/>
<dbReference type="InterPro" id="IPR018710">
    <property type="entry name" value="DUF2232"/>
</dbReference>
<organism evidence="2 3">
    <name type="scientific">Metasolibacillus meyeri</name>
    <dbReference type="NCBI Taxonomy" id="1071052"/>
    <lineage>
        <taxon>Bacteria</taxon>
        <taxon>Bacillati</taxon>
        <taxon>Bacillota</taxon>
        <taxon>Bacilli</taxon>
        <taxon>Bacillales</taxon>
        <taxon>Caryophanaceae</taxon>
        <taxon>Metasolibacillus</taxon>
    </lineage>
</organism>
<dbReference type="Proteomes" id="UP001344888">
    <property type="component" value="Unassembled WGS sequence"/>
</dbReference>
<evidence type="ECO:0000313" key="3">
    <source>
        <dbReference type="Proteomes" id="UP001344888"/>
    </source>
</evidence>
<name>A0AAW9NUE4_9BACL</name>
<keyword evidence="1" id="KW-1133">Transmembrane helix</keyword>
<dbReference type="AlphaFoldDB" id="A0AAW9NUE4"/>
<evidence type="ECO:0000313" key="2">
    <source>
        <dbReference type="EMBL" id="MEC1178458.1"/>
    </source>
</evidence>
<keyword evidence="1" id="KW-0472">Membrane</keyword>
<dbReference type="PANTHER" id="PTHR41324">
    <property type="entry name" value="MEMBRANE PROTEIN-RELATED"/>
    <property type="match status" value="1"/>
</dbReference>
<accession>A0AAW9NUE4</accession>
<feature type="transmembrane region" description="Helical" evidence="1">
    <location>
        <begin position="177"/>
        <end position="196"/>
    </location>
</feature>
<feature type="transmembrane region" description="Helical" evidence="1">
    <location>
        <begin position="57"/>
        <end position="88"/>
    </location>
</feature>
<feature type="transmembrane region" description="Helical" evidence="1">
    <location>
        <begin position="249"/>
        <end position="267"/>
    </location>
</feature>
<reference evidence="2 3" key="1">
    <citation type="submission" date="2023-03" db="EMBL/GenBank/DDBJ databases">
        <title>Bacillus Genome Sequencing.</title>
        <authorList>
            <person name="Dunlap C."/>
        </authorList>
    </citation>
    <scope>NUCLEOTIDE SEQUENCE [LARGE SCALE GENOMIC DNA]</scope>
    <source>
        <strain evidence="2 3">B-59205</strain>
    </source>
</reference>
<dbReference type="EMBL" id="JARSFG010000011">
    <property type="protein sequence ID" value="MEC1178458.1"/>
    <property type="molecule type" value="Genomic_DNA"/>
</dbReference>
<sequence length="314" mass="35154">MPNNQTRKLVHSSVVIVLFTIIMLIAFYVPLVSIVAMGFALLPIAWLAATYDRANAIVVAIIASSVTFIYGGIIMLLTAIVFAVAGLVIGDAIRNKKSKIYLFMSTGLALLFTFSILYIALVKFFNLDFVKISQEIAKTSYEQSIKMAEQFPLQRPVTRESIDEAFRLMEAALPSTIIIAAFLLAFVLISINLPLLKRFKIDAPKFAPFKQMRLPRAVLWYYLIALSISLFVQPEIGSLLYVATLNASLILWLLLTLQGLSFIFFLLDEYKSPGFLKGLIVIIAIPLYSFIILLGIIDLGFNLREYVKGKIHKK</sequence>
<dbReference type="RefSeq" id="WP_326122969.1">
    <property type="nucleotide sequence ID" value="NZ_JARSFG010000011.1"/>
</dbReference>
<keyword evidence="3" id="KW-1185">Reference proteome</keyword>
<feature type="transmembrane region" description="Helical" evidence="1">
    <location>
        <begin position="100"/>
        <end position="121"/>
    </location>
</feature>
<keyword evidence="1" id="KW-0812">Transmembrane</keyword>
<dbReference type="Pfam" id="PF09991">
    <property type="entry name" value="DUF2232"/>
    <property type="match status" value="1"/>
</dbReference>
<gene>
    <name evidence="2" type="ORF">P9B03_08190</name>
</gene>
<feature type="transmembrane region" description="Helical" evidence="1">
    <location>
        <begin position="217"/>
        <end position="243"/>
    </location>
</feature>